<sequence length="112" mass="12973">MRFQIKKYAYDIRTPRIGVDNEIQNQSGSIMELYGQNDELLAYIYFERRIRRKSQSLSNNLNSRPPLVSYDISDLPAILDLLRNESPVYLDLGHPFGGYLTTKEGNARDSQE</sequence>
<evidence type="ECO:0000313" key="2">
    <source>
        <dbReference type="Proteomes" id="UP001171916"/>
    </source>
</evidence>
<evidence type="ECO:0000313" key="1">
    <source>
        <dbReference type="EMBL" id="MDN3205270.1"/>
    </source>
</evidence>
<reference evidence="1" key="1">
    <citation type="submission" date="2023-06" db="EMBL/GenBank/DDBJ databases">
        <title>Robiginitalea aurantiacus sp. nov. and Algoriphagus sediminis sp. nov., isolated from coastal sediment.</title>
        <authorList>
            <person name="Zhou Z.Y."/>
            <person name="An J."/>
            <person name="Jia Y.W."/>
            <person name="Du Z.J."/>
        </authorList>
    </citation>
    <scope>NUCLEOTIDE SEQUENCE</scope>
    <source>
        <strain evidence="1">C2-7</strain>
    </source>
</reference>
<dbReference type="RefSeq" id="WP_290001437.1">
    <property type="nucleotide sequence ID" value="NZ_JAUEPH010000006.1"/>
</dbReference>
<comment type="caution">
    <text evidence="1">The sequence shown here is derived from an EMBL/GenBank/DDBJ whole genome shotgun (WGS) entry which is preliminary data.</text>
</comment>
<proteinExistence type="predicted"/>
<protein>
    <submittedName>
        <fullName evidence="1">Uncharacterized protein</fullName>
    </submittedName>
</protein>
<gene>
    <name evidence="1" type="ORF">QVH07_13995</name>
</gene>
<dbReference type="EMBL" id="JAUEPH010000006">
    <property type="protein sequence ID" value="MDN3205270.1"/>
    <property type="molecule type" value="Genomic_DNA"/>
</dbReference>
<organism evidence="1 2">
    <name type="scientific">Algoriphagus sediminis</name>
    <dbReference type="NCBI Taxonomy" id="3057113"/>
    <lineage>
        <taxon>Bacteria</taxon>
        <taxon>Pseudomonadati</taxon>
        <taxon>Bacteroidota</taxon>
        <taxon>Cytophagia</taxon>
        <taxon>Cytophagales</taxon>
        <taxon>Cyclobacteriaceae</taxon>
        <taxon>Algoriphagus</taxon>
    </lineage>
</organism>
<accession>A0ABT7YFH0</accession>
<keyword evidence="2" id="KW-1185">Reference proteome</keyword>
<name>A0ABT7YFH0_9BACT</name>
<dbReference type="Proteomes" id="UP001171916">
    <property type="component" value="Unassembled WGS sequence"/>
</dbReference>